<feature type="transmembrane region" description="Helical" evidence="1">
    <location>
        <begin position="17"/>
        <end position="35"/>
    </location>
</feature>
<organism evidence="2 3">
    <name type="scientific">Sphingobium jiangsuense</name>
    <dbReference type="NCBI Taxonomy" id="870476"/>
    <lineage>
        <taxon>Bacteria</taxon>
        <taxon>Pseudomonadati</taxon>
        <taxon>Pseudomonadota</taxon>
        <taxon>Alphaproteobacteria</taxon>
        <taxon>Sphingomonadales</taxon>
        <taxon>Sphingomonadaceae</taxon>
        <taxon>Sphingobium</taxon>
    </lineage>
</organism>
<name>A0A7W6BDQ6_9SPHN</name>
<dbReference type="RefSeq" id="WP_188070585.1">
    <property type="nucleotide sequence ID" value="NZ_BSPS01000022.1"/>
</dbReference>
<accession>A0A7W6BDQ6</accession>
<evidence type="ECO:0000313" key="2">
    <source>
        <dbReference type="EMBL" id="MBB3925025.1"/>
    </source>
</evidence>
<protein>
    <submittedName>
        <fullName evidence="2">Type II secretory pathway pseudopilin PulG</fullName>
    </submittedName>
</protein>
<sequence>MIGTIITFVRDSTAARIVLAGLAALLVVALLVRWVDRAQDHAVEQAAEAGRADQRAGDLQETIHRIEEAQDARDEIRNSAGSARYDECVRSAGATAANCQRFLPR</sequence>
<keyword evidence="1" id="KW-0472">Membrane</keyword>
<evidence type="ECO:0000256" key="1">
    <source>
        <dbReference type="SAM" id="Phobius"/>
    </source>
</evidence>
<dbReference type="EMBL" id="JACIDT010000002">
    <property type="protein sequence ID" value="MBB3925025.1"/>
    <property type="molecule type" value="Genomic_DNA"/>
</dbReference>
<keyword evidence="1" id="KW-0812">Transmembrane</keyword>
<reference evidence="2 3" key="1">
    <citation type="submission" date="2020-08" db="EMBL/GenBank/DDBJ databases">
        <title>Genomic Encyclopedia of Type Strains, Phase IV (KMG-IV): sequencing the most valuable type-strain genomes for metagenomic binning, comparative biology and taxonomic classification.</title>
        <authorList>
            <person name="Goeker M."/>
        </authorList>
    </citation>
    <scope>NUCLEOTIDE SEQUENCE [LARGE SCALE GENOMIC DNA]</scope>
    <source>
        <strain evidence="2 3">DSM 26189</strain>
    </source>
</reference>
<proteinExistence type="predicted"/>
<gene>
    <name evidence="2" type="ORF">GGR43_000726</name>
</gene>
<dbReference type="AlphaFoldDB" id="A0A7W6BDQ6"/>
<dbReference type="Proteomes" id="UP000571950">
    <property type="component" value="Unassembled WGS sequence"/>
</dbReference>
<comment type="caution">
    <text evidence="2">The sequence shown here is derived from an EMBL/GenBank/DDBJ whole genome shotgun (WGS) entry which is preliminary data.</text>
</comment>
<keyword evidence="3" id="KW-1185">Reference proteome</keyword>
<evidence type="ECO:0000313" key="3">
    <source>
        <dbReference type="Proteomes" id="UP000571950"/>
    </source>
</evidence>
<keyword evidence="1" id="KW-1133">Transmembrane helix</keyword>